<evidence type="ECO:0008006" key="5">
    <source>
        <dbReference type="Google" id="ProtNLM"/>
    </source>
</evidence>
<keyword evidence="2" id="KW-1133">Transmembrane helix</keyword>
<comment type="caution">
    <text evidence="3">The sequence shown here is derived from an EMBL/GenBank/DDBJ whole genome shotgun (WGS) entry which is preliminary data.</text>
</comment>
<evidence type="ECO:0000313" key="3">
    <source>
        <dbReference type="EMBL" id="KAB0799455.1"/>
    </source>
</evidence>
<dbReference type="PANTHER" id="PTHR43313:SF36">
    <property type="entry name" value="D-BETA-HYDROXYBUTYRATE DEHYDROGENASE, MITOCHONDRIAL"/>
    <property type="match status" value="1"/>
</dbReference>
<gene>
    <name evidence="3" type="ORF">PPYR_07335</name>
</gene>
<dbReference type="InParanoid" id="A0A5N4AQ20"/>
<dbReference type="PANTHER" id="PTHR43313">
    <property type="entry name" value="SHORT-CHAIN DEHYDROGENASE/REDUCTASE FAMILY 9C"/>
    <property type="match status" value="1"/>
</dbReference>
<comment type="similarity">
    <text evidence="1">Belongs to the short-chain dehydrogenases/reductases (SDR) family.</text>
</comment>
<keyword evidence="2" id="KW-0812">Transmembrane</keyword>
<dbReference type="AlphaFoldDB" id="A0A5N4AQ20"/>
<keyword evidence="4" id="KW-1185">Reference proteome</keyword>
<sequence>MNYAISVNFLYSHFQNNMDEQTALVLALQLIALFSIAGALLLYLLCKIRNNSSLESGENMVCGGKPILVTSCDNALGLQIAMHFANRGFRVFAGLKEGASSGSPHDSASARVIRAWQKHRESLSVPLQGSLIALPLDVTREDISHEAVDIIRAHLPAGEDGIWAVINTSGISYRGRFDQQDVTYWDAMLKTNVIGVLRTARIFQSLLRKTSGRIINIGSTNGEESGLVAYTATKYAIQGASNALRQEFSPLGIKVITIDPRGILPELMYSMPKIRSKEDNEVALNISGVLDYQPLILTSKALEIIDVAVSSAEPKQTYTLMQRPYWCKPLRLIHV</sequence>
<proteinExistence type="inferred from homology"/>
<dbReference type="EMBL" id="VVIM01000005">
    <property type="protein sequence ID" value="KAB0799455.1"/>
    <property type="molecule type" value="Genomic_DNA"/>
</dbReference>
<dbReference type="GO" id="GO:0016491">
    <property type="term" value="F:oxidoreductase activity"/>
    <property type="evidence" value="ECO:0007669"/>
    <property type="project" value="TreeGrafter"/>
</dbReference>
<dbReference type="InterPro" id="IPR036291">
    <property type="entry name" value="NAD(P)-bd_dom_sf"/>
</dbReference>
<reference evidence="3 4" key="1">
    <citation type="journal article" date="2018" name="Elife">
        <title>Firefly genomes illuminate parallel origins of bioluminescence in beetles.</title>
        <authorList>
            <person name="Fallon T.R."/>
            <person name="Lower S.E."/>
            <person name="Chang C.H."/>
            <person name="Bessho-Uehara M."/>
            <person name="Martin G.J."/>
            <person name="Bewick A.J."/>
            <person name="Behringer M."/>
            <person name="Debat H.J."/>
            <person name="Wong I."/>
            <person name="Day J.C."/>
            <person name="Suvorov A."/>
            <person name="Silva C.J."/>
            <person name="Stanger-Hall K.F."/>
            <person name="Hall D.W."/>
            <person name="Schmitz R.J."/>
            <person name="Nelson D.R."/>
            <person name="Lewis S.M."/>
            <person name="Shigenobu S."/>
            <person name="Bybee S.M."/>
            <person name="Larracuente A.M."/>
            <person name="Oba Y."/>
            <person name="Weng J.K."/>
        </authorList>
    </citation>
    <scope>NUCLEOTIDE SEQUENCE [LARGE SCALE GENOMIC DNA]</scope>
    <source>
        <strain evidence="3">1611_PpyrPB1</strain>
        <tissue evidence="3">Whole body</tissue>
    </source>
</reference>
<evidence type="ECO:0000256" key="1">
    <source>
        <dbReference type="RuleBase" id="RU000363"/>
    </source>
</evidence>
<protein>
    <recommendedName>
        <fullName evidence="5">D-beta-hydroxybutyrate dehydrogenase, mitochondrial</fullName>
    </recommendedName>
</protein>
<dbReference type="Gene3D" id="3.40.50.720">
    <property type="entry name" value="NAD(P)-binding Rossmann-like Domain"/>
    <property type="match status" value="1"/>
</dbReference>
<dbReference type="FunCoup" id="A0A5N4AQ20">
    <property type="interactions" value="13"/>
</dbReference>
<accession>A0A5N4AQ20</accession>
<keyword evidence="2" id="KW-0472">Membrane</keyword>
<dbReference type="PRINTS" id="PR00080">
    <property type="entry name" value="SDRFAMILY"/>
</dbReference>
<dbReference type="Pfam" id="PF00106">
    <property type="entry name" value="adh_short"/>
    <property type="match status" value="1"/>
</dbReference>
<dbReference type="Proteomes" id="UP000327044">
    <property type="component" value="Unassembled WGS sequence"/>
</dbReference>
<dbReference type="OrthoDB" id="9876299at2759"/>
<name>A0A5N4AQ20_PHOPY</name>
<feature type="transmembrane region" description="Helical" evidence="2">
    <location>
        <begin position="23"/>
        <end position="46"/>
    </location>
</feature>
<dbReference type="SUPFAM" id="SSF51735">
    <property type="entry name" value="NAD(P)-binding Rossmann-fold domains"/>
    <property type="match status" value="1"/>
</dbReference>
<dbReference type="InterPro" id="IPR002347">
    <property type="entry name" value="SDR_fam"/>
</dbReference>
<evidence type="ECO:0000256" key="2">
    <source>
        <dbReference type="SAM" id="Phobius"/>
    </source>
</evidence>
<evidence type="ECO:0000313" key="4">
    <source>
        <dbReference type="Proteomes" id="UP000327044"/>
    </source>
</evidence>
<dbReference type="GO" id="GO:0008202">
    <property type="term" value="P:steroid metabolic process"/>
    <property type="evidence" value="ECO:0007669"/>
    <property type="project" value="TreeGrafter"/>
</dbReference>
<organism evidence="3 4">
    <name type="scientific">Photinus pyralis</name>
    <name type="common">Common eastern firefly</name>
    <name type="synonym">Lampyris pyralis</name>
    <dbReference type="NCBI Taxonomy" id="7054"/>
    <lineage>
        <taxon>Eukaryota</taxon>
        <taxon>Metazoa</taxon>
        <taxon>Ecdysozoa</taxon>
        <taxon>Arthropoda</taxon>
        <taxon>Hexapoda</taxon>
        <taxon>Insecta</taxon>
        <taxon>Pterygota</taxon>
        <taxon>Neoptera</taxon>
        <taxon>Endopterygota</taxon>
        <taxon>Coleoptera</taxon>
        <taxon>Polyphaga</taxon>
        <taxon>Elateriformia</taxon>
        <taxon>Elateroidea</taxon>
        <taxon>Lampyridae</taxon>
        <taxon>Lampyrinae</taxon>
        <taxon>Photinus</taxon>
    </lineage>
</organism>
<dbReference type="PRINTS" id="PR00081">
    <property type="entry name" value="GDHRDH"/>
</dbReference>